<evidence type="ECO:0000256" key="2">
    <source>
        <dbReference type="ARBA" id="ARBA00022840"/>
    </source>
</evidence>
<dbReference type="InterPro" id="IPR002078">
    <property type="entry name" value="Sigma_54_int"/>
</dbReference>
<name>A0A5B9P678_9BACT</name>
<dbReference type="SUPFAM" id="SSF52540">
    <property type="entry name" value="P-loop containing nucleoside triphosphate hydrolases"/>
    <property type="match status" value="1"/>
</dbReference>
<organism evidence="4 5">
    <name type="scientific">Mariniblastus fucicola</name>
    <dbReference type="NCBI Taxonomy" id="980251"/>
    <lineage>
        <taxon>Bacteria</taxon>
        <taxon>Pseudomonadati</taxon>
        <taxon>Planctomycetota</taxon>
        <taxon>Planctomycetia</taxon>
        <taxon>Pirellulales</taxon>
        <taxon>Pirellulaceae</taxon>
        <taxon>Mariniblastus</taxon>
    </lineage>
</organism>
<dbReference type="OrthoDB" id="9814761at2"/>
<reference evidence="4 5" key="1">
    <citation type="submission" date="2019-08" db="EMBL/GenBank/DDBJ databases">
        <title>Deep-cultivation of Planctomycetes and their phenomic and genomic characterization uncovers novel biology.</title>
        <authorList>
            <person name="Wiegand S."/>
            <person name="Jogler M."/>
            <person name="Boedeker C."/>
            <person name="Pinto D."/>
            <person name="Vollmers J."/>
            <person name="Rivas-Marin E."/>
            <person name="Kohn T."/>
            <person name="Peeters S.H."/>
            <person name="Heuer A."/>
            <person name="Rast P."/>
            <person name="Oberbeckmann S."/>
            <person name="Bunk B."/>
            <person name="Jeske O."/>
            <person name="Meyerdierks A."/>
            <person name="Storesund J.E."/>
            <person name="Kallscheuer N."/>
            <person name="Luecker S."/>
            <person name="Lage O.M."/>
            <person name="Pohl T."/>
            <person name="Merkel B.J."/>
            <person name="Hornburger P."/>
            <person name="Mueller R.-W."/>
            <person name="Bruemmer F."/>
            <person name="Labrenz M."/>
            <person name="Spormann A.M."/>
            <person name="Op den Camp H."/>
            <person name="Overmann J."/>
            <person name="Amann R."/>
            <person name="Jetten M.S.M."/>
            <person name="Mascher T."/>
            <person name="Medema M.H."/>
            <person name="Devos D.P."/>
            <person name="Kaster A.-K."/>
            <person name="Ovreas L."/>
            <person name="Rohde M."/>
            <person name="Galperin M.Y."/>
            <person name="Jogler C."/>
        </authorList>
    </citation>
    <scope>NUCLEOTIDE SEQUENCE [LARGE SCALE GENOMIC DNA]</scope>
    <source>
        <strain evidence="4 5">FC18</strain>
    </source>
</reference>
<feature type="domain" description="Sigma-54 factor interaction" evidence="3">
    <location>
        <begin position="202"/>
        <end position="432"/>
    </location>
</feature>
<dbReference type="PANTHER" id="PTHR32071:SF122">
    <property type="entry name" value="SIGMA FACTOR"/>
    <property type="match status" value="1"/>
</dbReference>
<evidence type="ECO:0000313" key="4">
    <source>
        <dbReference type="EMBL" id="QEG20502.1"/>
    </source>
</evidence>
<keyword evidence="1" id="KW-0547">Nucleotide-binding</keyword>
<dbReference type="SMART" id="SM00382">
    <property type="entry name" value="AAA"/>
    <property type="match status" value="1"/>
</dbReference>
<protein>
    <submittedName>
        <fullName evidence="4">Transcriptional regulatory protein ZraR</fullName>
    </submittedName>
</protein>
<dbReference type="InterPro" id="IPR003593">
    <property type="entry name" value="AAA+_ATPase"/>
</dbReference>
<dbReference type="GO" id="GO:0006355">
    <property type="term" value="P:regulation of DNA-templated transcription"/>
    <property type="evidence" value="ECO:0007669"/>
    <property type="project" value="InterPro"/>
</dbReference>
<dbReference type="Proteomes" id="UP000322214">
    <property type="component" value="Chromosome"/>
</dbReference>
<dbReference type="Gene3D" id="3.40.50.300">
    <property type="entry name" value="P-loop containing nucleotide triphosphate hydrolases"/>
    <property type="match status" value="1"/>
</dbReference>
<dbReference type="InterPro" id="IPR027417">
    <property type="entry name" value="P-loop_NTPase"/>
</dbReference>
<dbReference type="RefSeq" id="WP_075084883.1">
    <property type="nucleotide sequence ID" value="NZ_CP042912.1"/>
</dbReference>
<evidence type="ECO:0000256" key="1">
    <source>
        <dbReference type="ARBA" id="ARBA00022741"/>
    </source>
</evidence>
<evidence type="ECO:0000259" key="3">
    <source>
        <dbReference type="PROSITE" id="PS50045"/>
    </source>
</evidence>
<dbReference type="STRING" id="980251.GCA_001642875_02465"/>
<sequence>MSEVRKSEKRQLELFAELATCNPFLPRRMELEKQVLGSKFEEDGIAWSRRLEFTDRERFNVTRLTDAATELIDKVQQQVASGKTLSSESLKHYWYVVTYALLYRHIVYQDPASLRDPDSTAAIWKEFRSDYSRLVNLPGLSDEVAQSPGHLFAILCQIHRAFFNIYSFILGESLPSVELRGKVWQSIFTCDIDRYRRSLFDRMSGLTSLITGPSGTGKELVARAIGLSQFIPFDEKHSRLKAPDETSFFPLNLSAMSANLIESELFGHRKGAFTGAIVDRKGWLELCPAHGAIFLDELGELDLALQVKLLRVVQQRRFSRIGATKERNFCGKIIGATNRDLDEEMKSGRFREDLYYRLCADRIETPSLRQQLEHRPEDLYFLIRHIATGLVGDDSDSLCSQSMEWIEANLGSHYPWRGNFRELEQCVSSIMIRGEYVPGRSAKVDSSEQDDWTRDAIKTSLTADELLQRYCTWMYFQTGGYEAAARKLKIDRRTVKAKVDQAMLERLKTG</sequence>
<proteinExistence type="predicted"/>
<accession>A0A5B9P678</accession>
<dbReference type="CDD" id="cd00009">
    <property type="entry name" value="AAA"/>
    <property type="match status" value="1"/>
</dbReference>
<gene>
    <name evidence="4" type="primary">zraR_3</name>
    <name evidence="4" type="ORF">MFFC18_03510</name>
</gene>
<evidence type="ECO:0000313" key="5">
    <source>
        <dbReference type="Proteomes" id="UP000322214"/>
    </source>
</evidence>
<dbReference type="Pfam" id="PF00158">
    <property type="entry name" value="Sigma54_activat"/>
    <property type="match status" value="1"/>
</dbReference>
<dbReference type="PANTHER" id="PTHR32071">
    <property type="entry name" value="TRANSCRIPTIONAL REGULATORY PROTEIN"/>
    <property type="match status" value="1"/>
</dbReference>
<dbReference type="GO" id="GO:0005524">
    <property type="term" value="F:ATP binding"/>
    <property type="evidence" value="ECO:0007669"/>
    <property type="project" value="UniProtKB-KW"/>
</dbReference>
<keyword evidence="5" id="KW-1185">Reference proteome</keyword>
<dbReference type="PROSITE" id="PS50045">
    <property type="entry name" value="SIGMA54_INTERACT_4"/>
    <property type="match status" value="1"/>
</dbReference>
<dbReference type="KEGG" id="mff:MFFC18_03510"/>
<dbReference type="Gene3D" id="1.10.8.60">
    <property type="match status" value="1"/>
</dbReference>
<dbReference type="EMBL" id="CP042912">
    <property type="protein sequence ID" value="QEG20502.1"/>
    <property type="molecule type" value="Genomic_DNA"/>
</dbReference>
<keyword evidence="2" id="KW-0067">ATP-binding</keyword>
<dbReference type="AlphaFoldDB" id="A0A5B9P678"/>